<dbReference type="InterPro" id="IPR032675">
    <property type="entry name" value="LRR_dom_sf"/>
</dbReference>
<name>A0A285PPG2_9FIRM</name>
<evidence type="ECO:0000313" key="4">
    <source>
        <dbReference type="Proteomes" id="UP000217549"/>
    </source>
</evidence>
<evidence type="ECO:0000256" key="1">
    <source>
        <dbReference type="SAM" id="SignalP"/>
    </source>
</evidence>
<feature type="domain" description="Transglutaminase-like" evidence="2">
    <location>
        <begin position="216"/>
        <end position="272"/>
    </location>
</feature>
<organism evidence="3 4">
    <name type="scientific">Anaerobutyricum hallii</name>
    <dbReference type="NCBI Taxonomy" id="39488"/>
    <lineage>
        <taxon>Bacteria</taxon>
        <taxon>Bacillati</taxon>
        <taxon>Bacillota</taxon>
        <taxon>Clostridia</taxon>
        <taxon>Lachnospirales</taxon>
        <taxon>Lachnospiraceae</taxon>
        <taxon>Anaerobutyricum</taxon>
    </lineage>
</organism>
<evidence type="ECO:0000313" key="3">
    <source>
        <dbReference type="EMBL" id="SOB71499.1"/>
    </source>
</evidence>
<feature type="chain" id="PRO_5013103419" evidence="1">
    <location>
        <begin position="25"/>
        <end position="943"/>
    </location>
</feature>
<dbReference type="Gene3D" id="3.80.10.10">
    <property type="entry name" value="Ribonuclease Inhibitor"/>
    <property type="match status" value="2"/>
</dbReference>
<reference evidence="4" key="1">
    <citation type="submission" date="2017-09" db="EMBL/GenBank/DDBJ databases">
        <authorList>
            <person name="Shetty A S."/>
        </authorList>
    </citation>
    <scope>NUCLEOTIDE SEQUENCE [LARGE SCALE GENOMIC DNA]</scope>
</reference>
<evidence type="ECO:0000259" key="2">
    <source>
        <dbReference type="SMART" id="SM00460"/>
    </source>
</evidence>
<keyword evidence="4" id="KW-1185">Reference proteome</keyword>
<dbReference type="Proteomes" id="UP000217549">
    <property type="component" value="Chromosome I"/>
</dbReference>
<dbReference type="KEGG" id="ehl:EHLA_0752"/>
<dbReference type="InterPro" id="IPR026906">
    <property type="entry name" value="LRR_5"/>
</dbReference>
<dbReference type="InterPro" id="IPR038765">
    <property type="entry name" value="Papain-like_cys_pep_sf"/>
</dbReference>
<protein>
    <submittedName>
        <fullName evidence="3">Transglutaminase-like superfamily</fullName>
    </submittedName>
</protein>
<dbReference type="EMBL" id="LT907978">
    <property type="protein sequence ID" value="SOB71499.1"/>
    <property type="molecule type" value="Genomic_DNA"/>
</dbReference>
<dbReference type="AlphaFoldDB" id="A0A285PPG2"/>
<dbReference type="Gene3D" id="3.10.620.30">
    <property type="match status" value="1"/>
</dbReference>
<dbReference type="InterPro" id="IPR002931">
    <property type="entry name" value="Transglutaminase-like"/>
</dbReference>
<feature type="signal peptide" evidence="1">
    <location>
        <begin position="1"/>
        <end position="24"/>
    </location>
</feature>
<dbReference type="SMART" id="SM00460">
    <property type="entry name" value="TGc"/>
    <property type="match status" value="1"/>
</dbReference>
<keyword evidence="1" id="KW-0732">Signal</keyword>
<dbReference type="Pfam" id="PF13306">
    <property type="entry name" value="LRR_5"/>
    <property type="match status" value="2"/>
</dbReference>
<proteinExistence type="predicted"/>
<accession>A0A285PPG2</accession>
<gene>
    <name evidence="3" type="ORF">EHLA_0752</name>
</gene>
<dbReference type="PANTHER" id="PTHR45661:SF3">
    <property type="entry name" value="IG-LIKE DOMAIN-CONTAINING PROTEIN"/>
    <property type="match status" value="1"/>
</dbReference>
<dbReference type="RefSeq" id="WP_162290851.1">
    <property type="nucleotide sequence ID" value="NZ_LT907978.1"/>
</dbReference>
<dbReference type="SUPFAM" id="SSF54001">
    <property type="entry name" value="Cysteine proteinases"/>
    <property type="match status" value="1"/>
</dbReference>
<dbReference type="Pfam" id="PF01841">
    <property type="entry name" value="Transglut_core"/>
    <property type="match status" value="1"/>
</dbReference>
<dbReference type="PANTHER" id="PTHR45661">
    <property type="entry name" value="SURFACE ANTIGEN"/>
    <property type="match status" value="1"/>
</dbReference>
<dbReference type="InterPro" id="IPR053139">
    <property type="entry name" value="Surface_bspA-like"/>
</dbReference>
<sequence>MNKKSIIIVLMIAALFFIPKEVHASDTVNSTNDSIASTVIGQITFNNENNQSDVGAAAGSADYASTVTLAADRLRTQIINRQAECTVYYKADSASFDNDKFTKLAEQIYNSALKHTGISDQGDYLRWGAIASVNISGKTTSQGLVITYNFTYYITENQELELQKKLVEIMKELNLDGRSNYEKVVAIYNYICNHVAYDYENDADNSYGLKRTAYGAIFKGKANCQGYSVLFYRMALQEGIDCRIIGGYGINRSHGWNIVKLDNYYYYVDATWDAEQGTRTYFLKGQNNFPDHTPDAEYKGYDFTNKYPVDTKDYKPNSTSGSCGKNLTWKLSENHVLTISGTGYMYTYSESVPAPWDYVKEDIQKIVFESSVQFIGEYAFANCTEVKEVTLGSSLFKIGEAAFKNCSKLEKVDFPKRLAVIQSKAFYGCKQLKRFTFSGEYPTIESYAFNKVSATAYYPYSDSTWNPIILTPTSHQFGGFITWKVWSGKAEDDPEAKSGTCGNGVTWELQTDLLRINGRGKMNDWTDPMTCPWYNYRNIIKKVSIDSSVENIGQNAFSNISNLSKIEIPNKITSIGGKAFDQCTSLKKVEFKGSLPTISSDAFNGVSTEGYYPTEADSSWDSIKRYPENYQYGGKIVWKQHEYFILKTHNNSFGHDPDNFTADYSTDYADKLLANAKKKAEKEYLKKKIKEKWEGSCLGIETAIIQNKRRVLGYNKDFYFLNNPNADSKLLSIINYYQLTQYLNAFSPTIKTQKNSKSTSLKTFLESFVSQAKLDQEKESLSIFGYYYIDDNGENPGHAVILCGYEYGDFDRDGKKEHRLKIYDCNNRSGYYYMYVSDDYTSFTYTNDAIRDGIRLENCYTQLDYVSGNGISTKDYYNLGLTVDDLILTPTPIPGIDHMVGSAGTTIPSNAITLHVYADKPFTMMNANGQTLIFIKTILLPVQ</sequence>
<dbReference type="SUPFAM" id="SSF52058">
    <property type="entry name" value="L domain-like"/>
    <property type="match status" value="1"/>
</dbReference>